<reference evidence="15" key="1">
    <citation type="submission" date="2022-11" db="EMBL/GenBank/DDBJ databases">
        <authorList>
            <person name="Vasilchenko N.G."/>
            <person name="Prazdnova E.V."/>
            <person name="Gorovtsov A.V."/>
            <person name="Chistyakov V.A."/>
            <person name="Pak M.L."/>
        </authorList>
    </citation>
    <scope>NUCLEOTIDE SEQUENCE</scope>
    <source>
        <strain evidence="15">R 4.5</strain>
    </source>
</reference>
<evidence type="ECO:0000256" key="8">
    <source>
        <dbReference type="ARBA" id="ARBA00022777"/>
    </source>
</evidence>
<dbReference type="InterPro" id="IPR013013">
    <property type="entry name" value="PTS_EIIC_1"/>
</dbReference>
<dbReference type="GO" id="GO:0009401">
    <property type="term" value="P:phosphoenolpyruvate-dependent sugar phosphotransferase system"/>
    <property type="evidence" value="ECO:0007669"/>
    <property type="project" value="UniProtKB-KW"/>
</dbReference>
<dbReference type="InterPro" id="IPR050558">
    <property type="entry name" value="PTS_Sugar-Specific_Components"/>
</dbReference>
<keyword evidence="6" id="KW-0598">Phosphotransferase system</keyword>
<dbReference type="CDD" id="cd00212">
    <property type="entry name" value="PTS_IIB_glc"/>
    <property type="match status" value="1"/>
</dbReference>
<feature type="domain" description="PTS EIIC type-1" evidence="14">
    <location>
        <begin position="97"/>
        <end position="320"/>
    </location>
</feature>
<feature type="transmembrane region" description="Helical" evidence="12">
    <location>
        <begin position="95"/>
        <end position="116"/>
    </location>
</feature>
<dbReference type="GO" id="GO:0008982">
    <property type="term" value="F:protein-N(PI)-phosphohistidine-sugar phosphotransferase activity"/>
    <property type="evidence" value="ECO:0007669"/>
    <property type="project" value="InterPro"/>
</dbReference>
<keyword evidence="2" id="KW-0813">Transport</keyword>
<dbReference type="Pfam" id="PF00367">
    <property type="entry name" value="PTS_EIIB"/>
    <property type="match status" value="1"/>
</dbReference>
<keyword evidence="5" id="KW-0808">Transferase</keyword>
<evidence type="ECO:0000256" key="6">
    <source>
        <dbReference type="ARBA" id="ARBA00022683"/>
    </source>
</evidence>
<dbReference type="PROSITE" id="PS51098">
    <property type="entry name" value="PTS_EIIB_TYPE_1"/>
    <property type="match status" value="1"/>
</dbReference>
<dbReference type="InterPro" id="IPR001996">
    <property type="entry name" value="PTS_IIB_1"/>
</dbReference>
<dbReference type="Pfam" id="PF02378">
    <property type="entry name" value="PTS_EIIC"/>
    <property type="match status" value="1"/>
</dbReference>
<dbReference type="InterPro" id="IPR003352">
    <property type="entry name" value="PTS_EIIC"/>
</dbReference>
<evidence type="ECO:0000256" key="1">
    <source>
        <dbReference type="ARBA" id="ARBA00004651"/>
    </source>
</evidence>
<evidence type="ECO:0000256" key="4">
    <source>
        <dbReference type="ARBA" id="ARBA00022597"/>
    </source>
</evidence>
<keyword evidence="10 12" id="KW-0472">Membrane</keyword>
<dbReference type="FunFam" id="3.30.1360.60:FF:000001">
    <property type="entry name" value="PTS system glucose-specific IIBC component PtsG"/>
    <property type="match status" value="1"/>
</dbReference>
<organism evidence="15">
    <name type="scientific">Paenibacillus polymyxa</name>
    <name type="common">Bacillus polymyxa</name>
    <dbReference type="NCBI Taxonomy" id="1406"/>
    <lineage>
        <taxon>Bacteria</taxon>
        <taxon>Bacillati</taxon>
        <taxon>Bacillota</taxon>
        <taxon>Bacilli</taxon>
        <taxon>Bacillales</taxon>
        <taxon>Paenibacillaceae</taxon>
        <taxon>Paenibacillus</taxon>
    </lineage>
</organism>
<keyword evidence="4" id="KW-0762">Sugar transport</keyword>
<evidence type="ECO:0000256" key="10">
    <source>
        <dbReference type="ARBA" id="ARBA00023136"/>
    </source>
</evidence>
<dbReference type="SUPFAM" id="SSF55604">
    <property type="entry name" value="Glucose permease domain IIB"/>
    <property type="match status" value="1"/>
</dbReference>
<feature type="transmembrane region" description="Helical" evidence="12">
    <location>
        <begin position="164"/>
        <end position="181"/>
    </location>
</feature>
<dbReference type="GO" id="GO:0015771">
    <property type="term" value="P:trehalose transport"/>
    <property type="evidence" value="ECO:0007669"/>
    <property type="project" value="TreeGrafter"/>
</dbReference>
<evidence type="ECO:0000256" key="5">
    <source>
        <dbReference type="ARBA" id="ARBA00022679"/>
    </source>
</evidence>
<evidence type="ECO:0000259" key="14">
    <source>
        <dbReference type="PROSITE" id="PS51103"/>
    </source>
</evidence>
<keyword evidence="7 12" id="KW-0812">Transmembrane</keyword>
<evidence type="ECO:0000313" key="15">
    <source>
        <dbReference type="EMBL" id="UZP76441.1"/>
    </source>
</evidence>
<dbReference type="GO" id="GO:0016301">
    <property type="term" value="F:kinase activity"/>
    <property type="evidence" value="ECO:0007669"/>
    <property type="project" value="UniProtKB-KW"/>
</dbReference>
<name>A0AAE9PT15_PAEPO</name>
<evidence type="ECO:0000256" key="2">
    <source>
        <dbReference type="ARBA" id="ARBA00022448"/>
    </source>
</evidence>
<dbReference type="GO" id="GO:0090589">
    <property type="term" value="F:protein-phosphocysteine-trehalose phosphotransferase system transporter activity"/>
    <property type="evidence" value="ECO:0007669"/>
    <property type="project" value="TreeGrafter"/>
</dbReference>
<evidence type="ECO:0000259" key="13">
    <source>
        <dbReference type="PROSITE" id="PS51098"/>
    </source>
</evidence>
<dbReference type="GO" id="GO:0005886">
    <property type="term" value="C:plasma membrane"/>
    <property type="evidence" value="ECO:0007669"/>
    <property type="project" value="UniProtKB-SubCell"/>
</dbReference>
<dbReference type="AlphaFoldDB" id="A0AAE9PT15"/>
<keyword evidence="8" id="KW-0418">Kinase</keyword>
<keyword evidence="9 12" id="KW-1133">Transmembrane helix</keyword>
<dbReference type="PANTHER" id="PTHR30175:SF1">
    <property type="entry name" value="PTS SYSTEM ARBUTIN-, CELLOBIOSE-, AND SALICIN-SPECIFIC EIIBC COMPONENT-RELATED"/>
    <property type="match status" value="1"/>
</dbReference>
<feature type="active site" description="Phosphocysteine intermediate; for EIIB activity" evidence="11">
    <location>
        <position position="21"/>
    </location>
</feature>
<evidence type="ECO:0000256" key="3">
    <source>
        <dbReference type="ARBA" id="ARBA00022475"/>
    </source>
</evidence>
<dbReference type="PROSITE" id="PS01035">
    <property type="entry name" value="PTS_EIIB_TYPE_1_CYS"/>
    <property type="match status" value="1"/>
</dbReference>
<dbReference type="Gene3D" id="3.30.1360.60">
    <property type="entry name" value="Glucose permease domain IIB"/>
    <property type="match status" value="1"/>
</dbReference>
<feature type="domain" description="PTS EIIB type-1" evidence="13">
    <location>
        <begin position="1"/>
        <end position="81"/>
    </location>
</feature>
<dbReference type="PROSITE" id="PS51103">
    <property type="entry name" value="PTS_EIIC_TYPE_1"/>
    <property type="match status" value="1"/>
</dbReference>
<dbReference type="InterPro" id="IPR036878">
    <property type="entry name" value="Glu_permease_IIB"/>
</dbReference>
<feature type="transmembrane region" description="Helical" evidence="12">
    <location>
        <begin position="233"/>
        <end position="257"/>
    </location>
</feature>
<feature type="transmembrane region" description="Helical" evidence="12">
    <location>
        <begin position="277"/>
        <end position="307"/>
    </location>
</feature>
<protein>
    <submittedName>
        <fullName evidence="15">PTS transporter subunit EIIC</fullName>
    </submittedName>
</protein>
<dbReference type="InterPro" id="IPR018113">
    <property type="entry name" value="PTrfase_EIIB_Cys"/>
</dbReference>
<comment type="subcellular location">
    <subcellularLocation>
        <location evidence="1">Cell membrane</location>
        <topology evidence="1">Multi-pass membrane protein</topology>
    </subcellularLocation>
</comment>
<evidence type="ECO:0000256" key="12">
    <source>
        <dbReference type="SAM" id="Phobius"/>
    </source>
</evidence>
<evidence type="ECO:0000256" key="7">
    <source>
        <dbReference type="ARBA" id="ARBA00022692"/>
    </source>
</evidence>
<feature type="transmembrane region" description="Helical" evidence="12">
    <location>
        <begin position="136"/>
        <end position="157"/>
    </location>
</feature>
<gene>
    <name evidence="15" type="ORF">MF626_05405</name>
</gene>
<sequence>MALNIVEHVGGDENIESLYNCATRLRFQLKDNNKAKTEILENLDGVLKVVQSAGQYQVVIGSDVAEVYKAIVNKNGLETNEEDKQESKGKLSNRIFGIISGIFAPYLPAIAASGILKGLLALFTSVGWLTPESGTYAVLAAISNALFYFFPIFLAFTAAKQFGANPYVAAVIGGALLEPNFTALMSNDATETSFIGIPTVLMNYASSVIPVILAVWLYSYLEGFLNRILHKDIRMILTPLVALVITVPLTIMIFGPISGYLTDALGAAMTFLGEKNGIITGIIAGDSSAFCLCLDYNGGLFLFYFLITRHMGLIRSTQCG</sequence>
<feature type="transmembrane region" description="Helical" evidence="12">
    <location>
        <begin position="201"/>
        <end position="221"/>
    </location>
</feature>
<proteinExistence type="predicted"/>
<evidence type="ECO:0000256" key="9">
    <source>
        <dbReference type="ARBA" id="ARBA00022989"/>
    </source>
</evidence>
<accession>A0AAE9PT15</accession>
<keyword evidence="3" id="KW-1003">Cell membrane</keyword>
<evidence type="ECO:0000256" key="11">
    <source>
        <dbReference type="PROSITE-ProRule" id="PRU00421"/>
    </source>
</evidence>
<dbReference type="PANTHER" id="PTHR30175">
    <property type="entry name" value="PHOSPHOTRANSFERASE SYSTEM TRANSPORT PROTEIN"/>
    <property type="match status" value="1"/>
</dbReference>
<dbReference type="EMBL" id="CP097770">
    <property type="protein sequence ID" value="UZP76441.1"/>
    <property type="molecule type" value="Genomic_DNA"/>
</dbReference>